<dbReference type="AlphaFoldDB" id="A0A7T0C586"/>
<feature type="domain" description="RecX second three-helical" evidence="6">
    <location>
        <begin position="56"/>
        <end position="96"/>
    </location>
</feature>
<evidence type="ECO:0000256" key="3">
    <source>
        <dbReference type="ARBA" id="ARBA00018111"/>
    </source>
</evidence>
<protein>
    <recommendedName>
        <fullName evidence="3 5">Regulatory protein RecX</fullName>
    </recommendedName>
</protein>
<name>A0A7T0C586_9BACT</name>
<dbReference type="InterPro" id="IPR053924">
    <property type="entry name" value="RecX_HTH_2nd"/>
</dbReference>
<dbReference type="InterPro" id="IPR036388">
    <property type="entry name" value="WH-like_DNA-bd_sf"/>
</dbReference>
<comment type="function">
    <text evidence="5">Modulates RecA activity.</text>
</comment>
<dbReference type="KEGG" id="nva:G3M78_14985"/>
<reference evidence="10" key="1">
    <citation type="submission" date="2020-02" db="EMBL/GenBank/DDBJ databases">
        <title>Genomic and physiological characterization of two novel Nitrospinaceae genera.</title>
        <authorList>
            <person name="Mueller A.J."/>
            <person name="Jung M.-Y."/>
            <person name="Strachan C.R."/>
            <person name="Herbold C.W."/>
            <person name="Kirkegaard R.H."/>
            <person name="Daims H."/>
        </authorList>
    </citation>
    <scope>NUCLEOTIDE SEQUENCE [LARGE SCALE GENOMIC DNA]</scope>
</reference>
<gene>
    <name evidence="5" type="primary">recX</name>
    <name evidence="9" type="ORF">G3M78_14985</name>
</gene>
<keyword evidence="4 5" id="KW-0963">Cytoplasm</keyword>
<dbReference type="Pfam" id="PF21982">
    <property type="entry name" value="RecX_HTH1"/>
    <property type="match status" value="1"/>
</dbReference>
<dbReference type="PANTHER" id="PTHR33602:SF1">
    <property type="entry name" value="REGULATORY PROTEIN RECX FAMILY PROTEIN"/>
    <property type="match status" value="1"/>
</dbReference>
<sequence length="160" mass="18474">MNPAEENKQARSAAIKHLVYRSRSESEIETHLSKKEFSDAAIASALQDLRELGYLNDADLAFNWGRSKIENRLWGPMRLKQGMLGRGLPKDVIRNAIALLYNEFNESELAHQAALKKLKSMDRLDRETQRRRLAPYLQRKGFSGDVVYETVQTLLPFRRE</sequence>
<dbReference type="EMBL" id="CP048620">
    <property type="protein sequence ID" value="QPJ66637.1"/>
    <property type="molecule type" value="Genomic_DNA"/>
</dbReference>
<organism evidence="9 10">
    <name type="scientific">Candidatus Nitrohelix vancouverensis</name>
    <dbReference type="NCBI Taxonomy" id="2705534"/>
    <lineage>
        <taxon>Bacteria</taxon>
        <taxon>Pseudomonadati</taxon>
        <taxon>Nitrospinota/Tectimicrobiota group</taxon>
        <taxon>Nitrospinota</taxon>
        <taxon>Nitrospinia</taxon>
        <taxon>Nitrospinales</taxon>
        <taxon>Nitrospinaceae</taxon>
        <taxon>Candidatus Nitrohelix</taxon>
    </lineage>
</organism>
<dbReference type="Proteomes" id="UP000594464">
    <property type="component" value="Chromosome"/>
</dbReference>
<feature type="domain" description="RecX third three-helical" evidence="7">
    <location>
        <begin position="107"/>
        <end position="149"/>
    </location>
</feature>
<dbReference type="HAMAP" id="MF_01114">
    <property type="entry name" value="RecX"/>
    <property type="match status" value="1"/>
</dbReference>
<dbReference type="Gene3D" id="1.10.10.10">
    <property type="entry name" value="Winged helix-like DNA-binding domain superfamily/Winged helix DNA-binding domain"/>
    <property type="match status" value="3"/>
</dbReference>
<accession>A0A7T0C586</accession>
<evidence type="ECO:0000256" key="4">
    <source>
        <dbReference type="ARBA" id="ARBA00022490"/>
    </source>
</evidence>
<evidence type="ECO:0000259" key="6">
    <source>
        <dbReference type="Pfam" id="PF02631"/>
    </source>
</evidence>
<evidence type="ECO:0000259" key="7">
    <source>
        <dbReference type="Pfam" id="PF21981"/>
    </source>
</evidence>
<dbReference type="GO" id="GO:0005737">
    <property type="term" value="C:cytoplasm"/>
    <property type="evidence" value="ECO:0007669"/>
    <property type="project" value="UniProtKB-SubCell"/>
</dbReference>
<dbReference type="InterPro" id="IPR053926">
    <property type="entry name" value="RecX_HTH_1st"/>
</dbReference>
<evidence type="ECO:0000313" key="9">
    <source>
        <dbReference type="EMBL" id="QPJ66637.1"/>
    </source>
</evidence>
<dbReference type="GO" id="GO:0006282">
    <property type="term" value="P:regulation of DNA repair"/>
    <property type="evidence" value="ECO:0007669"/>
    <property type="project" value="UniProtKB-UniRule"/>
</dbReference>
<comment type="subcellular location">
    <subcellularLocation>
        <location evidence="1 5">Cytoplasm</location>
    </subcellularLocation>
</comment>
<feature type="domain" description="RecX first three-helical" evidence="8">
    <location>
        <begin position="10"/>
        <end position="49"/>
    </location>
</feature>
<dbReference type="InterPro" id="IPR053925">
    <property type="entry name" value="RecX_HTH_3rd"/>
</dbReference>
<dbReference type="Pfam" id="PF02631">
    <property type="entry name" value="RecX_HTH2"/>
    <property type="match status" value="1"/>
</dbReference>
<evidence type="ECO:0000259" key="8">
    <source>
        <dbReference type="Pfam" id="PF21982"/>
    </source>
</evidence>
<evidence type="ECO:0000256" key="2">
    <source>
        <dbReference type="ARBA" id="ARBA00009695"/>
    </source>
</evidence>
<dbReference type="InterPro" id="IPR003783">
    <property type="entry name" value="Regulatory_RecX"/>
</dbReference>
<evidence type="ECO:0000256" key="5">
    <source>
        <dbReference type="HAMAP-Rule" id="MF_01114"/>
    </source>
</evidence>
<comment type="similarity">
    <text evidence="2 5">Belongs to the RecX family.</text>
</comment>
<evidence type="ECO:0000256" key="1">
    <source>
        <dbReference type="ARBA" id="ARBA00004496"/>
    </source>
</evidence>
<dbReference type="Pfam" id="PF21981">
    <property type="entry name" value="RecX_HTH3"/>
    <property type="match status" value="1"/>
</dbReference>
<evidence type="ECO:0000313" key="10">
    <source>
        <dbReference type="Proteomes" id="UP000594464"/>
    </source>
</evidence>
<proteinExistence type="inferred from homology"/>
<dbReference type="PANTHER" id="PTHR33602">
    <property type="entry name" value="REGULATORY PROTEIN RECX FAMILY PROTEIN"/>
    <property type="match status" value="1"/>
</dbReference>